<sequence length="152" mass="18523">ALTETVMWIKFKTLWMILMQKYQANTSFIKKNKKKTLFVMYQIANSRRMKVMRLEQFIVRRNRKQSFIYITMKKHAKLRIGFIHVTIINNKEQQSQNVVDEKQHKNEILDPNTAIKLDKLTFQDHLRNTMTFIRSLSKQDRIDMYKNTHNWK</sequence>
<feature type="non-terminal residue" evidence="1">
    <location>
        <position position="1"/>
    </location>
</feature>
<accession>X6L8W0</accession>
<comment type="caution">
    <text evidence="1">The sequence shown here is derived from an EMBL/GenBank/DDBJ whole genome shotgun (WGS) entry which is preliminary data.</text>
</comment>
<keyword evidence="2" id="KW-1185">Reference proteome</keyword>
<dbReference type="AlphaFoldDB" id="X6L8W0"/>
<protein>
    <submittedName>
        <fullName evidence="1">Uncharacterized protein</fullName>
    </submittedName>
</protein>
<gene>
    <name evidence="1" type="ORF">RFI_40352</name>
</gene>
<reference evidence="1 2" key="1">
    <citation type="journal article" date="2013" name="Curr. Biol.">
        <title>The Genome of the Foraminiferan Reticulomyxa filosa.</title>
        <authorList>
            <person name="Glockner G."/>
            <person name="Hulsmann N."/>
            <person name="Schleicher M."/>
            <person name="Noegel A.A."/>
            <person name="Eichinger L."/>
            <person name="Gallinger C."/>
            <person name="Pawlowski J."/>
            <person name="Sierra R."/>
            <person name="Euteneuer U."/>
            <person name="Pillet L."/>
            <person name="Moustafa A."/>
            <person name="Platzer M."/>
            <person name="Groth M."/>
            <person name="Szafranski K."/>
            <person name="Schliwa M."/>
        </authorList>
    </citation>
    <scope>NUCLEOTIDE SEQUENCE [LARGE SCALE GENOMIC DNA]</scope>
</reference>
<dbReference type="Proteomes" id="UP000023152">
    <property type="component" value="Unassembled WGS sequence"/>
</dbReference>
<organism evidence="1 2">
    <name type="scientific">Reticulomyxa filosa</name>
    <dbReference type="NCBI Taxonomy" id="46433"/>
    <lineage>
        <taxon>Eukaryota</taxon>
        <taxon>Sar</taxon>
        <taxon>Rhizaria</taxon>
        <taxon>Retaria</taxon>
        <taxon>Foraminifera</taxon>
        <taxon>Monothalamids</taxon>
        <taxon>Reticulomyxidae</taxon>
        <taxon>Reticulomyxa</taxon>
    </lineage>
</organism>
<evidence type="ECO:0000313" key="2">
    <source>
        <dbReference type="Proteomes" id="UP000023152"/>
    </source>
</evidence>
<dbReference type="EMBL" id="ASPP01050569">
    <property type="protein sequence ID" value="ETN97179.1"/>
    <property type="molecule type" value="Genomic_DNA"/>
</dbReference>
<name>X6L8W0_RETFI</name>
<proteinExistence type="predicted"/>
<feature type="non-terminal residue" evidence="1">
    <location>
        <position position="152"/>
    </location>
</feature>
<evidence type="ECO:0000313" key="1">
    <source>
        <dbReference type="EMBL" id="ETN97179.1"/>
    </source>
</evidence>